<evidence type="ECO:0000313" key="2">
    <source>
        <dbReference type="Proteomes" id="UP000182015"/>
    </source>
</evidence>
<proteinExistence type="predicted"/>
<dbReference type="PANTHER" id="PTHR34580:SF1">
    <property type="entry name" value="PROTEIN PAFC"/>
    <property type="match status" value="1"/>
</dbReference>
<gene>
    <name evidence="1" type="ORF">A9Q68_06840</name>
</gene>
<organism evidence="1 2">
    <name type="scientific">Streptococcus bovimastitidis</name>
    <dbReference type="NCBI Taxonomy" id="1856638"/>
    <lineage>
        <taxon>Bacteria</taxon>
        <taxon>Bacillati</taxon>
        <taxon>Bacillota</taxon>
        <taxon>Bacilli</taxon>
        <taxon>Lactobacillales</taxon>
        <taxon>Streptococcaceae</taxon>
        <taxon>Streptococcus</taxon>
    </lineage>
</organism>
<dbReference type="STRING" id="1856638.A9Q68_06840"/>
<dbReference type="InterPro" id="IPR051534">
    <property type="entry name" value="CBASS_pafABC_assoc_protein"/>
</dbReference>
<accession>A0A1L8MLT0</accession>
<comment type="caution">
    <text evidence="1">The sequence shown here is derived from an EMBL/GenBank/DDBJ whole genome shotgun (WGS) entry which is preliminary data.</text>
</comment>
<dbReference type="PANTHER" id="PTHR34580">
    <property type="match status" value="1"/>
</dbReference>
<dbReference type="OrthoDB" id="86031at2"/>
<dbReference type="AlphaFoldDB" id="A0A1L8MLT0"/>
<sequence>MDSQSRILLTFFRLLQGKVLVKQDLILEYNTTAKTVQRDIAHIDKALDEFATNLVELDENALPYIDKSHKGKYILQNNPFTEGHAGRVFSKMEILALVKILLSSRALEKDAMTKMIEKILSFSEFSKDILPIILNEKEYYNGVPKAGETEDEMALLDKLAIIFKAIKEDYLVSFTYTKNFVTKTFNQKPTSIFFKDLYFFMSSNNHMAIDDDDLDFLSKFRINNMKNLQLIHRPRDFKTNVTYRDRIQTGILQNTTGQLPFYGKKITLEFDFLYEPAYVMDRFPNAKIVKQENGITSFQVVTNDGYGVKMWLLMQGDMVRVKRPQVMIDYLTRQAKRILEYYQEDNSNN</sequence>
<reference evidence="2" key="1">
    <citation type="submission" date="2016-06" db="EMBL/GenBank/DDBJ databases">
        <authorList>
            <person name="de Vries S.P.W."/>
            <person name="Hadjirin N.F."/>
            <person name="Lay E.M."/>
            <person name="Zadoks R.N."/>
            <person name="Peacock S.J."/>
            <person name="Parkhill J."/>
            <person name="Grant A.J."/>
            <person name="Mcdougall S."/>
            <person name="Holmes M.A."/>
        </authorList>
    </citation>
    <scope>NUCLEOTIDE SEQUENCE [LARGE SCALE GENOMIC DNA]</scope>
    <source>
        <strain evidence="2">NZ1587</strain>
    </source>
</reference>
<dbReference type="EMBL" id="LZDD01000002">
    <property type="protein sequence ID" value="OJF71698.1"/>
    <property type="molecule type" value="Genomic_DNA"/>
</dbReference>
<keyword evidence="2" id="KW-1185">Reference proteome</keyword>
<dbReference type="Proteomes" id="UP000182015">
    <property type="component" value="Unassembled WGS sequence"/>
</dbReference>
<name>A0A1L8MLT0_9STRE</name>
<dbReference type="RefSeq" id="WP_071793952.1">
    <property type="nucleotide sequence ID" value="NZ_LZDD01000002.1"/>
</dbReference>
<protein>
    <submittedName>
        <fullName evidence="1">Uncharacterized protein</fullName>
    </submittedName>
</protein>
<evidence type="ECO:0000313" key="1">
    <source>
        <dbReference type="EMBL" id="OJF71698.1"/>
    </source>
</evidence>